<protein>
    <submittedName>
        <fullName evidence="2">Uncharacterized protein</fullName>
    </submittedName>
</protein>
<dbReference type="Proteomes" id="UP000291189">
    <property type="component" value="Unassembled WGS sequence"/>
</dbReference>
<evidence type="ECO:0000256" key="1">
    <source>
        <dbReference type="SAM" id="Phobius"/>
    </source>
</evidence>
<evidence type="ECO:0000313" key="3">
    <source>
        <dbReference type="Proteomes" id="UP000291189"/>
    </source>
</evidence>
<dbReference type="RefSeq" id="WP_129986404.1">
    <property type="nucleotide sequence ID" value="NZ_SDPU01000018.1"/>
</dbReference>
<sequence>MGRRERWTRRTQGLLGLVYAAFCALETVAHLDAGLTGLGFWFGSLALATTGVIGGMVLVDRNPVVGDVLILIGAVVGVPATAWTILVPLLAVAVVLLTVVDVGFRVDARAAAGT</sequence>
<evidence type="ECO:0000313" key="2">
    <source>
        <dbReference type="EMBL" id="RYU13443.1"/>
    </source>
</evidence>
<keyword evidence="1" id="KW-0472">Membrane</keyword>
<keyword evidence="3" id="KW-1185">Reference proteome</keyword>
<gene>
    <name evidence="2" type="ORF">ETU37_06325</name>
</gene>
<feature type="transmembrane region" description="Helical" evidence="1">
    <location>
        <begin position="68"/>
        <end position="97"/>
    </location>
</feature>
<keyword evidence="1" id="KW-0812">Transmembrane</keyword>
<accession>A0A4Q5J4P8</accession>
<dbReference type="AlphaFoldDB" id="A0A4Q5J4P8"/>
<proteinExistence type="predicted"/>
<keyword evidence="1" id="KW-1133">Transmembrane helix</keyword>
<name>A0A4Q5J4P8_9ACTN</name>
<reference evidence="2 3" key="1">
    <citation type="submission" date="2019-01" db="EMBL/GenBank/DDBJ databases">
        <title>Nocardioides guangzhouensis sp. nov., an actinobacterium isolated from soil.</title>
        <authorList>
            <person name="Fu Y."/>
            <person name="Cai Y."/>
            <person name="Lin Z."/>
            <person name="Chen P."/>
        </authorList>
    </citation>
    <scope>NUCLEOTIDE SEQUENCE [LARGE SCALE GENOMIC DNA]</scope>
    <source>
        <strain evidence="2 3">NBRC 105384</strain>
    </source>
</reference>
<feature type="transmembrane region" description="Helical" evidence="1">
    <location>
        <begin position="39"/>
        <end position="59"/>
    </location>
</feature>
<dbReference type="EMBL" id="SDPU01000018">
    <property type="protein sequence ID" value="RYU13443.1"/>
    <property type="molecule type" value="Genomic_DNA"/>
</dbReference>
<organism evidence="2 3">
    <name type="scientific">Nocardioides iriomotensis</name>
    <dbReference type="NCBI Taxonomy" id="715784"/>
    <lineage>
        <taxon>Bacteria</taxon>
        <taxon>Bacillati</taxon>
        <taxon>Actinomycetota</taxon>
        <taxon>Actinomycetes</taxon>
        <taxon>Propionibacteriales</taxon>
        <taxon>Nocardioidaceae</taxon>
        <taxon>Nocardioides</taxon>
    </lineage>
</organism>
<comment type="caution">
    <text evidence="2">The sequence shown here is derived from an EMBL/GenBank/DDBJ whole genome shotgun (WGS) entry which is preliminary data.</text>
</comment>